<feature type="domain" description="NrS-1 polymerase-like HBD" evidence="2">
    <location>
        <begin position="230"/>
        <end position="278"/>
    </location>
</feature>
<accession>A0A1I9L2G8</accession>
<evidence type="ECO:0000256" key="1">
    <source>
        <dbReference type="SAM" id="MobiDB-lite"/>
    </source>
</evidence>
<name>A0A1I9L2G8_9CAUD</name>
<dbReference type="EMBL" id="KU197014">
    <property type="protein sequence ID" value="AMW36155.1"/>
    <property type="molecule type" value="Genomic_DNA"/>
</dbReference>
<dbReference type="InterPro" id="IPR054468">
    <property type="entry name" value="NrSPol-like_HBD"/>
</dbReference>
<keyword evidence="3" id="KW-0547">Nucleotide-binding</keyword>
<organism evidence="3 4">
    <name type="scientific">Xanthomonas phage XAJ2</name>
    <dbReference type="NCBI Taxonomy" id="1775249"/>
    <lineage>
        <taxon>Viruses</taxon>
        <taxon>Duplodnaviria</taxon>
        <taxon>Heunggongvirae</taxon>
        <taxon>Uroviricota</taxon>
        <taxon>Caudoviricetes</taxon>
        <taxon>Caudoviricetes incertae sedis</taxon>
        <taxon>Xajduovirus</taxon>
        <taxon>Xajduovirus XAJ2</taxon>
    </lineage>
</organism>
<proteinExistence type="predicted"/>
<reference evidence="3 4" key="1">
    <citation type="submission" date="2015-11" db="EMBL/GenBank/DDBJ databases">
        <title>Bacteriophages of Xanthomonas arboricola pv. juglandis: Characterization of two phages.</title>
        <authorList>
            <person name="Domotor D."/>
            <person name="Frank T."/>
            <person name="Rakhely G."/>
            <person name="Doffkay Z."/>
            <person name="Schneider G."/>
            <person name="Kovacs T."/>
        </authorList>
    </citation>
    <scope>NUCLEOTIDE SEQUENCE [LARGE SCALE GENOMIC DNA]</scope>
</reference>
<keyword evidence="3" id="KW-0347">Helicase</keyword>
<dbReference type="Proteomes" id="UP000225190">
    <property type="component" value="Segment"/>
</dbReference>
<dbReference type="Pfam" id="PF22763">
    <property type="entry name" value="NrS1-1_pol-like_HBD"/>
    <property type="match status" value="1"/>
</dbReference>
<keyword evidence="3" id="KW-0067">ATP-binding</keyword>
<protein>
    <submittedName>
        <fullName evidence="3">Replicative primase/helicase</fullName>
    </submittedName>
</protein>
<feature type="region of interest" description="Disordered" evidence="1">
    <location>
        <begin position="307"/>
        <end position="326"/>
    </location>
</feature>
<evidence type="ECO:0000313" key="3">
    <source>
        <dbReference type="EMBL" id="AMW36155.1"/>
    </source>
</evidence>
<dbReference type="GO" id="GO:0004386">
    <property type="term" value="F:helicase activity"/>
    <property type="evidence" value="ECO:0007669"/>
    <property type="project" value="UniProtKB-KW"/>
</dbReference>
<keyword evidence="3" id="KW-0378">Hydrolase</keyword>
<evidence type="ECO:0000259" key="2">
    <source>
        <dbReference type="Pfam" id="PF22763"/>
    </source>
</evidence>
<keyword evidence="4" id="KW-1185">Reference proteome</keyword>
<sequence length="787" mass="87453">MFERIPQELREWPQWVCWRLEDTDAPKPTKVPYNPRTGGGAMPNNSDTWGTYEQAISTFNHGGYSGIGFMLSNADPYAFIDLDDPYELKPDGSYKHENPKEVFERQMEVFTKFDSFAELSPSGKGLHLIVKGNVEAGRRRSSIEVYSSHRFMTMTGNVYRDAPIRDHNTLLQILWGQLGATKNLAVAHYTGLADATESDEKIIQRAQEAENGDKFVSLYTGEWQGYYGSQSEADLALIDIIAFYTQNNKQIKRIFYSSALGQRDKAKRDDYMSYMLNKCFDRMMPPVDIDGLKNMLEQSIANSNKVGEANNSEVEYKPTPQPEYVSSPQPVAMEPTKSIYSPPPGLVGQLAQYIYQQAPRPVPEIALAGAIGLLAGIVGRAYNVSGTGLNQYVLLLAPTGTGKEAIARGVDKLMATIERSVPASKEFIGPAEISSHQALTKYMANTSKSFVSIVGEFGIQLKLMASPHAPPHLAGLMRMIMDLFNKSGEGNIMRPSIYSDREKNTTAILAPAFTWLGESTPEKFYDALDETMITSGLLPRFTTIEYYGKRPPLNPLHGLAQPSFDLIEKLGTVCSHALQLNANNRTIAVAFDEQAKKLFQDFDVFCDNSINSSEKEIRKQLWNRAHIKAMKLAALVAVGVNPYDPIITTELGNWAIDLIMADARNLIGKFDAGEIGVDNDESKQLTTVVSAVAEYMKSPYSQVEKYIPGQAALHGERIIPYSYIQRKLGGAAIFRKDKRGSSDALKRTLKTLQERGDLQEVSKAKLSTEYGTTALCFMIKVPRVFGL</sequence>
<evidence type="ECO:0000313" key="4">
    <source>
        <dbReference type="Proteomes" id="UP000225190"/>
    </source>
</evidence>